<comment type="caution">
    <text evidence="1">The sequence shown here is derived from an EMBL/GenBank/DDBJ whole genome shotgun (WGS) entry which is preliminary data.</text>
</comment>
<accession>A0AAD9HK75</accession>
<dbReference type="AlphaFoldDB" id="A0AAD9HK75"/>
<reference evidence="1" key="1">
    <citation type="submission" date="2021-06" db="EMBL/GenBank/DDBJ databases">
        <title>Comparative genomics, transcriptomics and evolutionary studies reveal genomic signatures of adaptation to plant cell wall in hemibiotrophic fungi.</title>
        <authorList>
            <consortium name="DOE Joint Genome Institute"/>
            <person name="Baroncelli R."/>
            <person name="Diaz J.F."/>
            <person name="Benocci T."/>
            <person name="Peng M."/>
            <person name="Battaglia E."/>
            <person name="Haridas S."/>
            <person name="Andreopoulos W."/>
            <person name="Labutti K."/>
            <person name="Pangilinan J."/>
            <person name="Floch G.L."/>
            <person name="Makela M.R."/>
            <person name="Henrissat B."/>
            <person name="Grigoriev I.V."/>
            <person name="Crouch J.A."/>
            <person name="De Vries R.P."/>
            <person name="Sukno S.A."/>
            <person name="Thon M.R."/>
        </authorList>
    </citation>
    <scope>NUCLEOTIDE SEQUENCE</scope>
    <source>
        <strain evidence="1">MAFF235873</strain>
    </source>
</reference>
<organism evidence="1 2">
    <name type="scientific">Colletotrichum zoysiae</name>
    <dbReference type="NCBI Taxonomy" id="1216348"/>
    <lineage>
        <taxon>Eukaryota</taxon>
        <taxon>Fungi</taxon>
        <taxon>Dikarya</taxon>
        <taxon>Ascomycota</taxon>
        <taxon>Pezizomycotina</taxon>
        <taxon>Sordariomycetes</taxon>
        <taxon>Hypocreomycetidae</taxon>
        <taxon>Glomerellales</taxon>
        <taxon>Glomerellaceae</taxon>
        <taxon>Colletotrichum</taxon>
        <taxon>Colletotrichum graminicola species complex</taxon>
    </lineage>
</organism>
<evidence type="ECO:0000313" key="2">
    <source>
        <dbReference type="Proteomes" id="UP001232148"/>
    </source>
</evidence>
<keyword evidence="2" id="KW-1185">Reference proteome</keyword>
<dbReference type="EMBL" id="MU842861">
    <property type="protein sequence ID" value="KAK2029616.1"/>
    <property type="molecule type" value="Genomic_DNA"/>
</dbReference>
<evidence type="ECO:0000313" key="1">
    <source>
        <dbReference type="EMBL" id="KAK2029616.1"/>
    </source>
</evidence>
<name>A0AAD9HK75_9PEZI</name>
<dbReference type="Proteomes" id="UP001232148">
    <property type="component" value="Unassembled WGS sequence"/>
</dbReference>
<protein>
    <submittedName>
        <fullName evidence="1">Uncharacterized protein</fullName>
    </submittedName>
</protein>
<gene>
    <name evidence="1" type="ORF">LX32DRAFT_350806</name>
</gene>
<sequence length="171" mass="18819">MWHRPNLHWRGYCRVGQQASLSLPPCVRVYCVCLSLAGWRNTSKNCICMSAIRPRVAGLGRLADAQGTIGRYPGLDLFGQSTAGVCVGVRRGNAVCAVHHLVCISRWQRCLMVRTRVRSQDFPRQVHGRPAPLSIPRSLSVADSTEPFLACRERREGNAHDSTQLGAPVSG</sequence>
<proteinExistence type="predicted"/>